<keyword evidence="1" id="KW-0812">Transmembrane</keyword>
<feature type="transmembrane region" description="Helical" evidence="1">
    <location>
        <begin position="63"/>
        <end position="88"/>
    </location>
</feature>
<sequence length="136" mass="16862">MVFFLSKKMGVTMFQDFIKGMHKVYNFLRTPIIHFCFMYSFYGKANKYELRIFISQRRYFLYFFTRFQCSIIVHINKYKYVLMCFVYLYKIYHLLFYTNTSIILFLHVFFHLYINLLISDKIIKCLYITNLKKKTI</sequence>
<feature type="transmembrane region" description="Helical" evidence="1">
    <location>
        <begin position="24"/>
        <end position="42"/>
    </location>
</feature>
<protein>
    <submittedName>
        <fullName evidence="2">Transmembrane protein</fullName>
    </submittedName>
</protein>
<keyword evidence="1" id="KW-0472">Membrane</keyword>
<dbReference type="WBParaSite" id="SSTP_0000740650.1">
    <property type="protein sequence ID" value="SSTP_0000740650.1"/>
    <property type="gene ID" value="SSTP_0000740650"/>
</dbReference>
<dbReference type="AlphaFoldDB" id="A0A0K0ED43"/>
<proteinExistence type="predicted"/>
<name>A0A0K0ED43_STRER</name>
<feature type="transmembrane region" description="Helical" evidence="1">
    <location>
        <begin position="94"/>
        <end position="114"/>
    </location>
</feature>
<reference evidence="2" key="1">
    <citation type="submission" date="2015-08" db="UniProtKB">
        <authorList>
            <consortium name="WormBaseParasite"/>
        </authorList>
    </citation>
    <scope>IDENTIFICATION</scope>
</reference>
<evidence type="ECO:0000313" key="2">
    <source>
        <dbReference type="WBParaSite" id="SSTP_0000740650.1"/>
    </source>
</evidence>
<evidence type="ECO:0000256" key="1">
    <source>
        <dbReference type="SAM" id="Phobius"/>
    </source>
</evidence>
<accession>A0A0K0ED43</accession>
<organism evidence="2">
    <name type="scientific">Strongyloides stercoralis</name>
    <name type="common">Threadworm</name>
    <dbReference type="NCBI Taxonomy" id="6248"/>
    <lineage>
        <taxon>Eukaryota</taxon>
        <taxon>Metazoa</taxon>
        <taxon>Ecdysozoa</taxon>
        <taxon>Nematoda</taxon>
        <taxon>Chromadorea</taxon>
        <taxon>Rhabditida</taxon>
        <taxon>Tylenchina</taxon>
        <taxon>Panagrolaimomorpha</taxon>
        <taxon>Strongyloidoidea</taxon>
        <taxon>Strongyloididae</taxon>
        <taxon>Strongyloides</taxon>
    </lineage>
</organism>
<keyword evidence="1" id="KW-1133">Transmembrane helix</keyword>